<reference evidence="2" key="1">
    <citation type="journal article" date="2022" name="Mol. Ecol. Resour.">
        <title>The genomes of chicory, endive, great burdock and yacon provide insights into Asteraceae palaeo-polyploidization history and plant inulin production.</title>
        <authorList>
            <person name="Fan W."/>
            <person name="Wang S."/>
            <person name="Wang H."/>
            <person name="Wang A."/>
            <person name="Jiang F."/>
            <person name="Liu H."/>
            <person name="Zhao H."/>
            <person name="Xu D."/>
            <person name="Zhang Y."/>
        </authorList>
    </citation>
    <scope>NUCLEOTIDE SEQUENCE [LARGE SCALE GENOMIC DNA]</scope>
    <source>
        <strain evidence="2">cv. Yunnan</strain>
    </source>
</reference>
<sequence>MERYVGGAVSTKYLAWRGDKVEVRFPEVPVLYSLLHGSPRFPFRLMQGRYNRGEEDEPETDDEPQSGDEDYADEPNAEEMDVDQGGPSRSHVHEGGFFDYSSHPYELNWAHQGTMQEVIENQLLPTFDSWPGSDRTFFDHQTYMGASMERALKHNFDRQESWNRTHAYAFEQEVNNRYLDDQNRRMHDDWHAGRPVVADPPLVDYSTLPPYDGSVSYPTPPLHHSQWVDPRQSQQCDATQQGGSEGGSGSGSGAFAFGEFSEMMTSIFGPPRPRDHSLQRHTLGLMYPKCGDWEISPHFDDF</sequence>
<reference evidence="1 2" key="2">
    <citation type="journal article" date="2022" name="Mol. Ecol. Resour.">
        <title>The genomes of chicory, endive, great burdock and yacon provide insights into Asteraceae paleo-polyploidization history and plant inulin production.</title>
        <authorList>
            <person name="Fan W."/>
            <person name="Wang S."/>
            <person name="Wang H."/>
            <person name="Wang A."/>
            <person name="Jiang F."/>
            <person name="Liu H."/>
            <person name="Zhao H."/>
            <person name="Xu D."/>
            <person name="Zhang Y."/>
        </authorList>
    </citation>
    <scope>NUCLEOTIDE SEQUENCE [LARGE SCALE GENOMIC DNA]</scope>
    <source>
        <strain evidence="2">cv. Yunnan</strain>
        <tissue evidence="1">Leaves</tissue>
    </source>
</reference>
<evidence type="ECO:0000313" key="1">
    <source>
        <dbReference type="EMBL" id="KAI3776013.1"/>
    </source>
</evidence>
<gene>
    <name evidence="1" type="ORF">L1987_45773</name>
</gene>
<dbReference type="EMBL" id="CM042032">
    <property type="protein sequence ID" value="KAI3776013.1"/>
    <property type="molecule type" value="Genomic_DNA"/>
</dbReference>
<comment type="caution">
    <text evidence="1">The sequence shown here is derived from an EMBL/GenBank/DDBJ whole genome shotgun (WGS) entry which is preliminary data.</text>
</comment>
<protein>
    <submittedName>
        <fullName evidence="1">Uncharacterized protein</fullName>
    </submittedName>
</protein>
<name>A0ACB9FYX8_9ASTR</name>
<evidence type="ECO:0000313" key="2">
    <source>
        <dbReference type="Proteomes" id="UP001056120"/>
    </source>
</evidence>
<keyword evidence="2" id="KW-1185">Reference proteome</keyword>
<proteinExistence type="predicted"/>
<accession>A0ACB9FYX8</accession>
<organism evidence="1 2">
    <name type="scientific">Smallanthus sonchifolius</name>
    <dbReference type="NCBI Taxonomy" id="185202"/>
    <lineage>
        <taxon>Eukaryota</taxon>
        <taxon>Viridiplantae</taxon>
        <taxon>Streptophyta</taxon>
        <taxon>Embryophyta</taxon>
        <taxon>Tracheophyta</taxon>
        <taxon>Spermatophyta</taxon>
        <taxon>Magnoliopsida</taxon>
        <taxon>eudicotyledons</taxon>
        <taxon>Gunneridae</taxon>
        <taxon>Pentapetalae</taxon>
        <taxon>asterids</taxon>
        <taxon>campanulids</taxon>
        <taxon>Asterales</taxon>
        <taxon>Asteraceae</taxon>
        <taxon>Asteroideae</taxon>
        <taxon>Heliantheae alliance</taxon>
        <taxon>Millerieae</taxon>
        <taxon>Smallanthus</taxon>
    </lineage>
</organism>
<dbReference type="Proteomes" id="UP001056120">
    <property type="component" value="Linkage Group LG15"/>
</dbReference>